<dbReference type="InParanoid" id="A2F4S3"/>
<keyword evidence="1" id="KW-0175">Coiled coil</keyword>
<sequence length="948" mass="109420">MAFPLENVLEAIHTMRKNPQDDKAQTYLYEWSMSNDCLNQICQILREQPDDHYLLLSILPRAKKCVVSNWVKYPENARTFYKETFSIKFDNFEGHQGILDYLVEIIAEMALKDWPHDWPSCMDYYIQRCADSPEHCIKSFSVISKILEQISESDNLTTQRRNELTQLASDLTEQFFNILNGALSNYDPELMKGPALNLLKSLCLTAPIEKIFETFSLQAFFTNLILDEKLNDLAIQTLSNILMKRKDSDQIFHEHYQEIIVYLMRFFQNFEDEKLQALLEDELRELKEIEISHLELTEEVYEFILKYLFRYTHMIEDMCVYEDSITQPNFTIVQLIYYGILNTEPSESCIESFWDLWRDILMRLVKSKKSKNIFDSLTPVTAVFDDELMNQMIESFYNSLETAISGGTIKNLSAQASWVAICSMKSDDVFSFIQNQTQMTPKICYALGILNTVLNMQMEQEVLETTLPALLNYNQSASSADFSCSLLYYLSHSTRSISAIPLLLQSFVHLLAENFSSEDEKLSKATSGSFMYSASRSPQIFWKNKQSDNTTPLYEEVVKGCNQWASLSEENALRIYCGIARIAKSMTNQEEERNVIYEYLFDGAISQLQSDDGEAISRGLKLIAQLAEMDLPGVKPRLNAIYVPLLGLVEHARDMRDSLFFMQATATLIMIFKQFDISDVAEATKLLMDILLNSTAMPESALNAINDLRRQFPPVESYGDQVRETYVKPFLTMWEHEKVMCVLQYFRFWIIPEEDLQNIIELATNCIIDARATIGKEACKLLRHVFEICRDGNHNMIIQNSKNIVHTLFTAISDTYHLQVFDSLAKTLWEFYKVINLMSINKTEFDNEVANVLSENVIFADVRNEVSSKLRTVTATLDGFKDVLRELLVSIKAANMSDKKLFKRQLKFDSIRQQLESLADIEEKSAIKAEELELLPMLAKLTISKNRE</sequence>
<dbReference type="AlphaFoldDB" id="A2F4S3"/>
<evidence type="ECO:0000256" key="1">
    <source>
        <dbReference type="SAM" id="Coils"/>
    </source>
</evidence>
<dbReference type="GO" id="GO:0000055">
    <property type="term" value="P:ribosomal large subunit export from nucleus"/>
    <property type="evidence" value="ECO:0000318"/>
    <property type="project" value="GO_Central"/>
</dbReference>
<dbReference type="InterPro" id="IPR045065">
    <property type="entry name" value="XPO1/5"/>
</dbReference>
<dbReference type="VEuPathDB" id="TrichDB:TVAGG3_0149000"/>
<dbReference type="SUPFAM" id="SSF48371">
    <property type="entry name" value="ARM repeat"/>
    <property type="match status" value="1"/>
</dbReference>
<evidence type="ECO:0000313" key="3">
    <source>
        <dbReference type="EMBL" id="EAY00086.1"/>
    </source>
</evidence>
<dbReference type="InterPro" id="IPR013598">
    <property type="entry name" value="Exportin-1/Importin-b-like"/>
</dbReference>
<dbReference type="VEuPathDB" id="TrichDB:TVAG_328480"/>
<evidence type="ECO:0000259" key="2">
    <source>
        <dbReference type="Pfam" id="PF08389"/>
    </source>
</evidence>
<dbReference type="SMR" id="A2F4S3"/>
<dbReference type="PANTHER" id="PTHR11223:SF2">
    <property type="entry name" value="EXPORTIN-1"/>
    <property type="match status" value="1"/>
</dbReference>
<keyword evidence="4" id="KW-1185">Reference proteome</keyword>
<dbReference type="KEGG" id="tva:4757901"/>
<name>A2F4S3_TRIV3</name>
<dbReference type="InterPro" id="IPR016024">
    <property type="entry name" value="ARM-type_fold"/>
</dbReference>
<dbReference type="InterPro" id="IPR011989">
    <property type="entry name" value="ARM-like"/>
</dbReference>
<dbReference type="GO" id="GO:0005049">
    <property type="term" value="F:nuclear export signal receptor activity"/>
    <property type="evidence" value="ECO:0000318"/>
    <property type="project" value="GO_Central"/>
</dbReference>
<gene>
    <name evidence="3" type="ORF">TVAG_328480</name>
</gene>
<protein>
    <recommendedName>
        <fullName evidence="2">Exportin-1/Importin-beta-like domain-containing protein</fullName>
    </recommendedName>
</protein>
<dbReference type="PANTHER" id="PTHR11223">
    <property type="entry name" value="EXPORTIN 1/5"/>
    <property type="match status" value="1"/>
</dbReference>
<accession>A2F4S3</accession>
<dbReference type="OrthoDB" id="2215036at2759"/>
<dbReference type="RefSeq" id="XP_001313015.1">
    <property type="nucleotide sequence ID" value="XM_001313014.1"/>
</dbReference>
<dbReference type="Proteomes" id="UP000001542">
    <property type="component" value="Unassembled WGS sequence"/>
</dbReference>
<evidence type="ECO:0000313" key="4">
    <source>
        <dbReference type="Proteomes" id="UP000001542"/>
    </source>
</evidence>
<proteinExistence type="predicted"/>
<dbReference type="STRING" id="5722.A2F4S3"/>
<dbReference type="GO" id="GO:0000056">
    <property type="term" value="P:ribosomal small subunit export from nucleus"/>
    <property type="evidence" value="ECO:0000318"/>
    <property type="project" value="GO_Central"/>
</dbReference>
<dbReference type="Gene3D" id="1.25.10.10">
    <property type="entry name" value="Leucine-rich Repeat Variant"/>
    <property type="match status" value="1"/>
</dbReference>
<organism evidence="3 4">
    <name type="scientific">Trichomonas vaginalis (strain ATCC PRA-98 / G3)</name>
    <dbReference type="NCBI Taxonomy" id="412133"/>
    <lineage>
        <taxon>Eukaryota</taxon>
        <taxon>Metamonada</taxon>
        <taxon>Parabasalia</taxon>
        <taxon>Trichomonadida</taxon>
        <taxon>Trichomonadidae</taxon>
        <taxon>Trichomonas</taxon>
    </lineage>
</organism>
<reference evidence="3" key="1">
    <citation type="submission" date="2006-10" db="EMBL/GenBank/DDBJ databases">
        <authorList>
            <person name="Amadeo P."/>
            <person name="Zhao Q."/>
            <person name="Wortman J."/>
            <person name="Fraser-Liggett C."/>
            <person name="Carlton J."/>
        </authorList>
    </citation>
    <scope>NUCLEOTIDE SEQUENCE</scope>
    <source>
        <strain evidence="3">G3</strain>
    </source>
</reference>
<dbReference type="GO" id="GO:0005737">
    <property type="term" value="C:cytoplasm"/>
    <property type="evidence" value="ECO:0000318"/>
    <property type="project" value="GO_Central"/>
</dbReference>
<dbReference type="GO" id="GO:0005634">
    <property type="term" value="C:nucleus"/>
    <property type="evidence" value="ECO:0000318"/>
    <property type="project" value="GO_Central"/>
</dbReference>
<feature type="coiled-coil region" evidence="1">
    <location>
        <begin position="272"/>
        <end position="299"/>
    </location>
</feature>
<dbReference type="FunFam" id="1.25.10.10:FF:002092">
    <property type="entry name" value="Uncharacterized protein"/>
    <property type="match status" value="1"/>
</dbReference>
<dbReference type="Pfam" id="PF08389">
    <property type="entry name" value="Xpo1"/>
    <property type="match status" value="1"/>
</dbReference>
<dbReference type="GO" id="GO:0006611">
    <property type="term" value="P:protein export from nucleus"/>
    <property type="evidence" value="ECO:0007669"/>
    <property type="project" value="InterPro"/>
</dbReference>
<dbReference type="EMBL" id="DS113614">
    <property type="protein sequence ID" value="EAY00086.1"/>
    <property type="molecule type" value="Genomic_DNA"/>
</dbReference>
<feature type="domain" description="Exportin-1/Importin-beta-like" evidence="2">
    <location>
        <begin position="98"/>
        <end position="238"/>
    </location>
</feature>
<reference evidence="3" key="2">
    <citation type="journal article" date="2007" name="Science">
        <title>Draft genome sequence of the sexually transmitted pathogen Trichomonas vaginalis.</title>
        <authorList>
            <person name="Carlton J.M."/>
            <person name="Hirt R.P."/>
            <person name="Silva J.C."/>
            <person name="Delcher A.L."/>
            <person name="Schatz M."/>
            <person name="Zhao Q."/>
            <person name="Wortman J.R."/>
            <person name="Bidwell S.L."/>
            <person name="Alsmark U.C.M."/>
            <person name="Besteiro S."/>
            <person name="Sicheritz-Ponten T."/>
            <person name="Noel C.J."/>
            <person name="Dacks J.B."/>
            <person name="Foster P.G."/>
            <person name="Simillion C."/>
            <person name="Van de Peer Y."/>
            <person name="Miranda-Saavedra D."/>
            <person name="Barton G.J."/>
            <person name="Westrop G.D."/>
            <person name="Mueller S."/>
            <person name="Dessi D."/>
            <person name="Fiori P.L."/>
            <person name="Ren Q."/>
            <person name="Paulsen I."/>
            <person name="Zhang H."/>
            <person name="Bastida-Corcuera F.D."/>
            <person name="Simoes-Barbosa A."/>
            <person name="Brown M.T."/>
            <person name="Hayes R.D."/>
            <person name="Mukherjee M."/>
            <person name="Okumura C.Y."/>
            <person name="Schneider R."/>
            <person name="Smith A.J."/>
            <person name="Vanacova S."/>
            <person name="Villalvazo M."/>
            <person name="Haas B.J."/>
            <person name="Pertea M."/>
            <person name="Feldblyum T.V."/>
            <person name="Utterback T.R."/>
            <person name="Shu C.L."/>
            <person name="Osoegawa K."/>
            <person name="de Jong P.J."/>
            <person name="Hrdy I."/>
            <person name="Horvathova L."/>
            <person name="Zubacova Z."/>
            <person name="Dolezal P."/>
            <person name="Malik S.B."/>
            <person name="Logsdon J.M. Jr."/>
            <person name="Henze K."/>
            <person name="Gupta A."/>
            <person name="Wang C.C."/>
            <person name="Dunne R.L."/>
            <person name="Upcroft J.A."/>
            <person name="Upcroft P."/>
            <person name="White O."/>
            <person name="Salzberg S.L."/>
            <person name="Tang P."/>
            <person name="Chiu C.-H."/>
            <person name="Lee Y.-S."/>
            <person name="Embley T.M."/>
            <person name="Coombs G.H."/>
            <person name="Mottram J.C."/>
            <person name="Tachezy J."/>
            <person name="Fraser-Liggett C.M."/>
            <person name="Johnson P.J."/>
        </authorList>
    </citation>
    <scope>NUCLEOTIDE SEQUENCE [LARGE SCALE GENOMIC DNA]</scope>
    <source>
        <strain evidence="3">G3</strain>
    </source>
</reference>